<proteinExistence type="inferred from homology"/>
<dbReference type="InterPro" id="IPR023393">
    <property type="entry name" value="START-like_dom_sf"/>
</dbReference>
<dbReference type="AlphaFoldDB" id="A0AA41RV95"/>
<evidence type="ECO:0000259" key="2">
    <source>
        <dbReference type="SMART" id="SM01037"/>
    </source>
</evidence>
<protein>
    <recommendedName>
        <fullName evidence="2">Bet v I/Major latex protein domain-containing protein</fullName>
    </recommendedName>
</protein>
<dbReference type="InterPro" id="IPR052006">
    <property type="entry name" value="MLP-like"/>
</dbReference>
<evidence type="ECO:0000256" key="1">
    <source>
        <dbReference type="ARBA" id="ARBA00038242"/>
    </source>
</evidence>
<reference evidence="3" key="1">
    <citation type="submission" date="2022-03" db="EMBL/GenBank/DDBJ databases">
        <title>A functionally conserved STORR gene fusion in Papaver species that diverged 16.8 million years ago.</title>
        <authorList>
            <person name="Catania T."/>
        </authorList>
    </citation>
    <scope>NUCLEOTIDE SEQUENCE</scope>
    <source>
        <strain evidence="3">S-191538</strain>
    </source>
</reference>
<comment type="similarity">
    <text evidence="1">Belongs to the MLP family.</text>
</comment>
<comment type="caution">
    <text evidence="3">The sequence shown here is derived from an EMBL/GenBank/DDBJ whole genome shotgun (WGS) entry which is preliminary data.</text>
</comment>
<evidence type="ECO:0000313" key="4">
    <source>
        <dbReference type="Proteomes" id="UP001177140"/>
    </source>
</evidence>
<dbReference type="PANTHER" id="PTHR31338">
    <property type="entry name" value="POLYKETIDE CYCLASE/DEHYDRASE AND LIPID TRANSPORT SUPERFAMILY PROTEIN"/>
    <property type="match status" value="1"/>
</dbReference>
<name>A0AA41RV95_PAPNU</name>
<keyword evidence="4" id="KW-1185">Reference proteome</keyword>
<dbReference type="EMBL" id="JAJJMA010012574">
    <property type="protein sequence ID" value="MCL7022568.1"/>
    <property type="molecule type" value="Genomic_DNA"/>
</dbReference>
<dbReference type="CDD" id="cd07816">
    <property type="entry name" value="Bet_v1-like"/>
    <property type="match status" value="1"/>
</dbReference>
<evidence type="ECO:0000313" key="3">
    <source>
        <dbReference type="EMBL" id="MCL7022568.1"/>
    </source>
</evidence>
<gene>
    <name evidence="3" type="ORF">MKW94_019263</name>
</gene>
<dbReference type="SMART" id="SM01037">
    <property type="entry name" value="Bet_v_1"/>
    <property type="match status" value="1"/>
</dbReference>
<dbReference type="PANTHER" id="PTHR31338:SF16">
    <property type="entry name" value="POLYKETIDE CYCLASE_DEHYDRASE AND LIPID TRANSPORT SUPERFAMILY PROTEIN"/>
    <property type="match status" value="1"/>
</dbReference>
<dbReference type="Gene3D" id="3.30.530.20">
    <property type="match status" value="1"/>
</dbReference>
<sequence>MVQMHRQQVEAEAKNCSADQFFCFFKGNMIKLPQIVPHTHKSVQVLEGDGISVGSVRLWKILVGTPRVEVMAKDKIKTLDDETRTVSWTLMDGDVLQRYKTFEYTVSVSPIKGNEQSCLVKWSVEYEKENEDVPVPNDYLEYAENITKSMASHLVLNKA</sequence>
<organism evidence="3 4">
    <name type="scientific">Papaver nudicaule</name>
    <name type="common">Iceland poppy</name>
    <dbReference type="NCBI Taxonomy" id="74823"/>
    <lineage>
        <taxon>Eukaryota</taxon>
        <taxon>Viridiplantae</taxon>
        <taxon>Streptophyta</taxon>
        <taxon>Embryophyta</taxon>
        <taxon>Tracheophyta</taxon>
        <taxon>Spermatophyta</taxon>
        <taxon>Magnoliopsida</taxon>
        <taxon>Ranunculales</taxon>
        <taxon>Papaveraceae</taxon>
        <taxon>Papaveroideae</taxon>
        <taxon>Papaver</taxon>
    </lineage>
</organism>
<dbReference type="InterPro" id="IPR000916">
    <property type="entry name" value="Bet_v_I/MLP"/>
</dbReference>
<accession>A0AA41RV95</accession>
<dbReference type="SUPFAM" id="SSF55961">
    <property type="entry name" value="Bet v1-like"/>
    <property type="match status" value="1"/>
</dbReference>
<dbReference type="Proteomes" id="UP001177140">
    <property type="component" value="Unassembled WGS sequence"/>
</dbReference>
<feature type="domain" description="Bet v I/Major latex protein" evidence="2">
    <location>
        <begin position="4"/>
        <end position="157"/>
    </location>
</feature>
<dbReference type="GO" id="GO:0006952">
    <property type="term" value="P:defense response"/>
    <property type="evidence" value="ECO:0007669"/>
    <property type="project" value="InterPro"/>
</dbReference>
<dbReference type="Pfam" id="PF00407">
    <property type="entry name" value="Bet_v_1"/>
    <property type="match status" value="1"/>
</dbReference>